<feature type="compositionally biased region" description="Basic and acidic residues" evidence="1">
    <location>
        <begin position="1"/>
        <end position="19"/>
    </location>
</feature>
<dbReference type="EMBL" id="ASHM01073753">
    <property type="protein sequence ID" value="PNX56030.1"/>
    <property type="molecule type" value="Genomic_DNA"/>
</dbReference>
<feature type="region of interest" description="Disordered" evidence="1">
    <location>
        <begin position="1"/>
        <end position="26"/>
    </location>
</feature>
<name>A0A2K3JUL5_TRIPR</name>
<feature type="non-terminal residue" evidence="3">
    <location>
        <position position="26"/>
    </location>
</feature>
<dbReference type="AlphaFoldDB" id="A0A2K3JUL5"/>
<accession>A0A2K3JUL5</accession>
<reference evidence="3 4" key="2">
    <citation type="journal article" date="2017" name="Front. Plant Sci.">
        <title>Gene Classification and Mining of Molecular Markers Useful in Red Clover (Trifolium pratense) Breeding.</title>
        <authorList>
            <person name="Istvanek J."/>
            <person name="Dluhosova J."/>
            <person name="Dluhos P."/>
            <person name="Patkova L."/>
            <person name="Nedelnik J."/>
            <person name="Repkova J."/>
        </authorList>
    </citation>
    <scope>NUCLEOTIDE SEQUENCE [LARGE SCALE GENOMIC DNA]</scope>
    <source>
        <strain evidence="4">cv. Tatra</strain>
        <tissue evidence="3">Young leaves</tissue>
    </source>
</reference>
<evidence type="ECO:0000313" key="2">
    <source>
        <dbReference type="EMBL" id="PNX56030.1"/>
    </source>
</evidence>
<evidence type="ECO:0000313" key="3">
    <source>
        <dbReference type="EMBL" id="PNX57737.1"/>
    </source>
</evidence>
<evidence type="ECO:0000313" key="4">
    <source>
        <dbReference type="Proteomes" id="UP000236291"/>
    </source>
</evidence>
<organism evidence="3 4">
    <name type="scientific">Trifolium pratense</name>
    <name type="common">Red clover</name>
    <dbReference type="NCBI Taxonomy" id="57577"/>
    <lineage>
        <taxon>Eukaryota</taxon>
        <taxon>Viridiplantae</taxon>
        <taxon>Streptophyta</taxon>
        <taxon>Embryophyta</taxon>
        <taxon>Tracheophyta</taxon>
        <taxon>Spermatophyta</taxon>
        <taxon>Magnoliopsida</taxon>
        <taxon>eudicotyledons</taxon>
        <taxon>Gunneridae</taxon>
        <taxon>Pentapetalae</taxon>
        <taxon>rosids</taxon>
        <taxon>fabids</taxon>
        <taxon>Fabales</taxon>
        <taxon>Fabaceae</taxon>
        <taxon>Papilionoideae</taxon>
        <taxon>50 kb inversion clade</taxon>
        <taxon>NPAAA clade</taxon>
        <taxon>Hologalegina</taxon>
        <taxon>IRL clade</taxon>
        <taxon>Trifolieae</taxon>
        <taxon>Trifolium</taxon>
    </lineage>
</organism>
<evidence type="ECO:0000256" key="1">
    <source>
        <dbReference type="SAM" id="MobiDB-lite"/>
    </source>
</evidence>
<proteinExistence type="predicted"/>
<reference evidence="3 4" key="1">
    <citation type="journal article" date="2014" name="Am. J. Bot.">
        <title>Genome assembly and annotation for red clover (Trifolium pratense; Fabaceae).</title>
        <authorList>
            <person name="Istvanek J."/>
            <person name="Jaros M."/>
            <person name="Krenek A."/>
            <person name="Repkova J."/>
        </authorList>
    </citation>
    <scope>NUCLEOTIDE SEQUENCE [LARGE SCALE GENOMIC DNA]</scope>
    <source>
        <strain evidence="4">cv. Tatra</strain>
        <tissue evidence="3">Young leaves</tissue>
    </source>
</reference>
<sequence>MLRGKAETLLSKEKQKLKEVANPSRA</sequence>
<gene>
    <name evidence="2" type="ORF">L195_g049664</name>
    <name evidence="3" type="ORF">L195_g050555</name>
</gene>
<comment type="caution">
    <text evidence="3">The sequence shown here is derived from an EMBL/GenBank/DDBJ whole genome shotgun (WGS) entry which is preliminary data.</text>
</comment>
<dbReference type="EMBL" id="ASHM01077082">
    <property type="protein sequence ID" value="PNX57737.1"/>
    <property type="molecule type" value="Genomic_DNA"/>
</dbReference>
<dbReference type="Proteomes" id="UP000236291">
    <property type="component" value="Unassembled WGS sequence"/>
</dbReference>
<protein>
    <submittedName>
        <fullName evidence="3">Uncharacterized protein</fullName>
    </submittedName>
</protein>